<evidence type="ECO:0000256" key="8">
    <source>
        <dbReference type="ARBA" id="ARBA00022960"/>
    </source>
</evidence>
<dbReference type="Gene3D" id="1.10.3810.10">
    <property type="entry name" value="Biosynthetic peptidoglycan transglycosylase-like"/>
    <property type="match status" value="1"/>
</dbReference>
<dbReference type="GO" id="GO:0008360">
    <property type="term" value="P:regulation of cell shape"/>
    <property type="evidence" value="ECO:0007669"/>
    <property type="project" value="UniProtKB-KW"/>
</dbReference>
<feature type="compositionally biased region" description="Gly residues" evidence="14">
    <location>
        <begin position="860"/>
        <end position="870"/>
    </location>
</feature>
<keyword evidence="4" id="KW-0645">Protease</keyword>
<evidence type="ECO:0000256" key="4">
    <source>
        <dbReference type="ARBA" id="ARBA00022670"/>
    </source>
</evidence>
<feature type="region of interest" description="Disordered" evidence="14">
    <location>
        <begin position="1"/>
        <end position="110"/>
    </location>
</feature>
<dbReference type="GO" id="GO:0008955">
    <property type="term" value="F:peptidoglycan glycosyltransferase activity"/>
    <property type="evidence" value="ECO:0007669"/>
    <property type="project" value="UniProtKB-EC"/>
</dbReference>
<dbReference type="Proteomes" id="UP000070188">
    <property type="component" value="Unassembled WGS sequence"/>
</dbReference>
<dbReference type="InterPro" id="IPR050396">
    <property type="entry name" value="Glycosyltr_51/Transpeptidase"/>
</dbReference>
<dbReference type="InterPro" id="IPR001264">
    <property type="entry name" value="Glyco_trans_51"/>
</dbReference>
<sequence>MSDYRHGFPPAHGSGPYVRPGSSPGRSDYGNSFDDDPELARLLGPRTSGTYAGGGNRQQIPDASRRSEPQPSGGRRRRAAQGTATPPPTARPPRTRAEARARAREAARRSKRRFIDYPRADKTGLARWVPSFTQVAICCLFFLALGMAVFTYAYIKTPVPDPNEFAEAQAVIYQYAGGRQDIYRDGENRIKVSYEQMPPAVRYAPVALENRTFFTDNGISPKGILRALWSNLKGGSTQGGSTITQQYVKNYYLTQERTLERKLKEFIIALKIDKQMRKDQILEGYLNTIYFGRRSYGVATAAETYFGKPVDKLTIGEAAVLASILRSPGFYDPYIGNNGKLNPANLNRLKARYALALNELVKLQRPDWHFTQAQADEWKRNFPMPKPPVKKKNELGGQRGYIVEMVNKELKERYGLTEAKLDRGGYRVVTTIDPKAQRAAEDAVQKEFWDKAGEVDIPSDVHVALTAVEPGTGKIKAVYGDKNYLTRPYNGAATAGGAQAGSTFKVFTLAAALREGISLESRFAGDSPYYIPTKNGASSNEPPVDNENDKDWGEGPDRRIDMITATKNSINSAFVDLAVEVGPQKVKQAAIDAGIPETEDLKANARVTLGTASPSLVHLVNAYATFAAEGVRATPHIVEAVYDASGEEEIPPEKEIPEPERKFEEGVVRDVIWALRETAEQGSARNTQGAQRTVAAKTGTGQNNESALLVGFAKQLAAGVKIYRGDGHKPLYGVGAPKGNTTKRLGGGTYPARIWAAFMYAALRGQQDEKFPEPAHIGRVLNPLPEPEPTPQETLPPEPSPNPGDGQGKRGDKPTVRPTFNPGNPGDGCGGLFQEPCPPDDGGGQNPPPPEEDQQRKQGSGDGTGNGDGT</sequence>
<evidence type="ECO:0000256" key="12">
    <source>
        <dbReference type="ARBA" id="ARBA00034000"/>
    </source>
</evidence>
<keyword evidence="7" id="KW-0378">Hydrolase</keyword>
<accession>A0A132MLX5</accession>
<evidence type="ECO:0000313" key="18">
    <source>
        <dbReference type="EMBL" id="KWW98411.1"/>
    </source>
</evidence>
<dbReference type="GO" id="GO:0008658">
    <property type="term" value="F:penicillin binding"/>
    <property type="evidence" value="ECO:0007669"/>
    <property type="project" value="InterPro"/>
</dbReference>
<keyword evidence="5 18" id="KW-0328">Glycosyltransferase</keyword>
<keyword evidence="11" id="KW-0961">Cell wall biogenesis/degradation</keyword>
<dbReference type="Gene3D" id="3.40.710.10">
    <property type="entry name" value="DD-peptidase/beta-lactamase superfamily"/>
    <property type="match status" value="1"/>
</dbReference>
<evidence type="ECO:0000256" key="14">
    <source>
        <dbReference type="SAM" id="MobiDB-lite"/>
    </source>
</evidence>
<keyword evidence="9" id="KW-0573">Peptidoglycan synthesis</keyword>
<dbReference type="InterPro" id="IPR023346">
    <property type="entry name" value="Lysozyme-like_dom_sf"/>
</dbReference>
<dbReference type="PANTHER" id="PTHR32282">
    <property type="entry name" value="BINDING PROTEIN TRANSPEPTIDASE, PUTATIVE-RELATED"/>
    <property type="match status" value="1"/>
</dbReference>
<dbReference type="InterPro" id="IPR001460">
    <property type="entry name" value="PCN-bd_Tpept"/>
</dbReference>
<feature type="region of interest" description="Disordered" evidence="14">
    <location>
        <begin position="777"/>
        <end position="870"/>
    </location>
</feature>
<evidence type="ECO:0000256" key="9">
    <source>
        <dbReference type="ARBA" id="ARBA00022984"/>
    </source>
</evidence>
<dbReference type="SUPFAM" id="SSF56601">
    <property type="entry name" value="beta-lactamase/transpeptidase-like"/>
    <property type="match status" value="1"/>
</dbReference>
<keyword evidence="19" id="KW-1185">Reference proteome</keyword>
<evidence type="ECO:0000256" key="5">
    <source>
        <dbReference type="ARBA" id="ARBA00022676"/>
    </source>
</evidence>
<dbReference type="SUPFAM" id="SSF53955">
    <property type="entry name" value="Lysozyme-like"/>
    <property type="match status" value="1"/>
</dbReference>
<keyword evidence="3" id="KW-0121">Carboxypeptidase</keyword>
<dbReference type="OrthoDB" id="8865355at2"/>
<evidence type="ECO:0000259" key="17">
    <source>
        <dbReference type="Pfam" id="PF00912"/>
    </source>
</evidence>
<comment type="caution">
    <text evidence="18">The sequence shown here is derived from an EMBL/GenBank/DDBJ whole genome shotgun (WGS) entry which is preliminary data.</text>
</comment>
<evidence type="ECO:0000256" key="1">
    <source>
        <dbReference type="ARBA" id="ARBA00007090"/>
    </source>
</evidence>
<evidence type="ECO:0000256" key="6">
    <source>
        <dbReference type="ARBA" id="ARBA00022679"/>
    </source>
</evidence>
<feature type="transmembrane region" description="Helical" evidence="15">
    <location>
        <begin position="135"/>
        <end position="155"/>
    </location>
</feature>
<dbReference type="AlphaFoldDB" id="A0A132MLX5"/>
<dbReference type="EC" id="2.4.1.129" evidence="18"/>
<evidence type="ECO:0000256" key="13">
    <source>
        <dbReference type="ARBA" id="ARBA00049902"/>
    </source>
</evidence>
<dbReference type="GO" id="GO:0071555">
    <property type="term" value="P:cell wall organization"/>
    <property type="evidence" value="ECO:0007669"/>
    <property type="project" value="UniProtKB-KW"/>
</dbReference>
<dbReference type="STRING" id="1469144.LI90_31"/>
<gene>
    <name evidence="18" type="ORF">LI90_31</name>
</gene>
<evidence type="ECO:0000256" key="11">
    <source>
        <dbReference type="ARBA" id="ARBA00023316"/>
    </source>
</evidence>
<protein>
    <submittedName>
        <fullName evidence="18">Multimodular transpeptidase-transglycosylase</fullName>
        <ecNumber evidence="18">2.4.1.129</ecNumber>
    </submittedName>
</protein>
<keyword evidence="10" id="KW-0511">Multifunctional enzyme</keyword>
<dbReference type="PATRIC" id="fig|1469144.10.peg.100"/>
<dbReference type="EMBL" id="LAXD01000001">
    <property type="protein sequence ID" value="KWW98411.1"/>
    <property type="molecule type" value="Genomic_DNA"/>
</dbReference>
<dbReference type="FunFam" id="1.10.3810.10:FF:000001">
    <property type="entry name" value="Penicillin-binding protein 1A"/>
    <property type="match status" value="1"/>
</dbReference>
<dbReference type="GO" id="GO:0030288">
    <property type="term" value="C:outer membrane-bounded periplasmic space"/>
    <property type="evidence" value="ECO:0007669"/>
    <property type="project" value="TreeGrafter"/>
</dbReference>
<feature type="compositionally biased region" description="Basic and acidic residues" evidence="14">
    <location>
        <begin position="95"/>
        <end position="110"/>
    </location>
</feature>
<comment type="similarity">
    <text evidence="2">In the N-terminal section; belongs to the glycosyltransferase 51 family.</text>
</comment>
<name>A0A132MLX5_9ACTN</name>
<keyword evidence="15" id="KW-1133">Transmembrane helix</keyword>
<feature type="domain" description="Penicillin-binding protein transpeptidase" evidence="16">
    <location>
        <begin position="465"/>
        <end position="705"/>
    </location>
</feature>
<feature type="compositionally biased region" description="Pro residues" evidence="14">
    <location>
        <begin position="784"/>
        <end position="802"/>
    </location>
</feature>
<feature type="domain" description="Glycosyl transferase family 51" evidence="17">
    <location>
        <begin position="185"/>
        <end position="336"/>
    </location>
</feature>
<dbReference type="PANTHER" id="PTHR32282:SF34">
    <property type="entry name" value="PENICILLIN-BINDING PROTEIN 1A"/>
    <property type="match status" value="1"/>
</dbReference>
<keyword evidence="8" id="KW-0133">Cell shape</keyword>
<dbReference type="Pfam" id="PF00912">
    <property type="entry name" value="Transgly"/>
    <property type="match status" value="1"/>
</dbReference>
<keyword evidence="15" id="KW-0472">Membrane</keyword>
<dbReference type="RefSeq" id="WP_066883122.1">
    <property type="nucleotide sequence ID" value="NZ_JYIJ01000019.1"/>
</dbReference>
<reference evidence="19" key="1">
    <citation type="submission" date="2015-04" db="EMBL/GenBank/DDBJ databases">
        <title>Physiological reanalysis, assessment of diazotrophy, and genome sequences of multiple isolates of Streptomyces thermoautotrophicus.</title>
        <authorList>
            <person name="MacKellar D.C."/>
            <person name="Lieber L."/>
            <person name="Norman J."/>
            <person name="Bolger A."/>
            <person name="Tobin C."/>
            <person name="Murray J.W."/>
            <person name="Chang R."/>
            <person name="Ford T."/>
            <person name="Nguyen P.Q."/>
            <person name="Woodward J."/>
            <person name="Permingeat H."/>
            <person name="Joshi N.S."/>
            <person name="Silver P.A."/>
            <person name="Usadel B."/>
            <person name="Rutherford A.W."/>
            <person name="Friesen M."/>
            <person name="Prell J."/>
        </authorList>
    </citation>
    <scope>NUCLEOTIDE SEQUENCE [LARGE SCALE GENOMIC DNA]</scope>
    <source>
        <strain evidence="19">H1</strain>
    </source>
</reference>
<keyword evidence="6 18" id="KW-0808">Transferase</keyword>
<comment type="catalytic activity">
    <reaction evidence="13">
        <text>[GlcNAc-(1-&gt;4)-Mur2Ac(oyl-L-Ala-gamma-D-Glu-L-Lys-D-Ala-D-Ala)](n)-di-trans,octa-cis-undecaprenyl diphosphate + beta-D-GlcNAc-(1-&gt;4)-Mur2Ac(oyl-L-Ala-gamma-D-Glu-L-Lys-D-Ala-D-Ala)-di-trans,octa-cis-undecaprenyl diphosphate = [GlcNAc-(1-&gt;4)-Mur2Ac(oyl-L-Ala-gamma-D-Glu-L-Lys-D-Ala-D-Ala)](n+1)-di-trans,octa-cis-undecaprenyl diphosphate + di-trans,octa-cis-undecaprenyl diphosphate + H(+)</text>
        <dbReference type="Rhea" id="RHEA:23708"/>
        <dbReference type="Rhea" id="RHEA-COMP:9602"/>
        <dbReference type="Rhea" id="RHEA-COMP:9603"/>
        <dbReference type="ChEBI" id="CHEBI:15378"/>
        <dbReference type="ChEBI" id="CHEBI:58405"/>
        <dbReference type="ChEBI" id="CHEBI:60033"/>
        <dbReference type="ChEBI" id="CHEBI:78435"/>
        <dbReference type="EC" id="2.4.99.28"/>
    </reaction>
</comment>
<keyword evidence="15" id="KW-0812">Transmembrane</keyword>
<evidence type="ECO:0000313" key="19">
    <source>
        <dbReference type="Proteomes" id="UP000070188"/>
    </source>
</evidence>
<dbReference type="GO" id="GO:0009002">
    <property type="term" value="F:serine-type D-Ala-D-Ala carboxypeptidase activity"/>
    <property type="evidence" value="ECO:0007669"/>
    <property type="project" value="UniProtKB-EC"/>
</dbReference>
<dbReference type="InterPro" id="IPR012338">
    <property type="entry name" value="Beta-lactam/transpept-like"/>
</dbReference>
<evidence type="ECO:0000259" key="16">
    <source>
        <dbReference type="Pfam" id="PF00905"/>
    </source>
</evidence>
<comment type="catalytic activity">
    <reaction evidence="12">
        <text>Preferential cleavage: (Ac)2-L-Lys-D-Ala-|-D-Ala. Also transpeptidation of peptidyl-alanyl moieties that are N-acyl substituents of D-alanine.</text>
        <dbReference type="EC" id="3.4.16.4"/>
    </reaction>
</comment>
<feature type="region of interest" description="Disordered" evidence="14">
    <location>
        <begin position="533"/>
        <end position="554"/>
    </location>
</feature>
<proteinExistence type="inferred from homology"/>
<evidence type="ECO:0000256" key="2">
    <source>
        <dbReference type="ARBA" id="ARBA00007739"/>
    </source>
</evidence>
<dbReference type="GO" id="GO:0009252">
    <property type="term" value="P:peptidoglycan biosynthetic process"/>
    <property type="evidence" value="ECO:0007669"/>
    <property type="project" value="UniProtKB-KW"/>
</dbReference>
<dbReference type="Pfam" id="PF00905">
    <property type="entry name" value="Transpeptidase"/>
    <property type="match status" value="1"/>
</dbReference>
<dbReference type="GO" id="GO:0006508">
    <property type="term" value="P:proteolysis"/>
    <property type="evidence" value="ECO:0007669"/>
    <property type="project" value="UniProtKB-KW"/>
</dbReference>
<dbReference type="InterPro" id="IPR036950">
    <property type="entry name" value="PBP_transglycosylase"/>
</dbReference>
<evidence type="ECO:0000256" key="3">
    <source>
        <dbReference type="ARBA" id="ARBA00022645"/>
    </source>
</evidence>
<evidence type="ECO:0000256" key="7">
    <source>
        <dbReference type="ARBA" id="ARBA00022801"/>
    </source>
</evidence>
<comment type="similarity">
    <text evidence="1">In the C-terminal section; belongs to the transpeptidase family.</text>
</comment>
<evidence type="ECO:0000256" key="15">
    <source>
        <dbReference type="SAM" id="Phobius"/>
    </source>
</evidence>
<organism evidence="18 19">
    <name type="scientific">Carbonactinospora thermoautotrophica</name>
    <dbReference type="NCBI Taxonomy" id="1469144"/>
    <lineage>
        <taxon>Bacteria</taxon>
        <taxon>Bacillati</taxon>
        <taxon>Actinomycetota</taxon>
        <taxon>Actinomycetes</taxon>
        <taxon>Kitasatosporales</taxon>
        <taxon>Carbonactinosporaceae</taxon>
        <taxon>Carbonactinospora</taxon>
    </lineage>
</organism>
<evidence type="ECO:0000256" key="10">
    <source>
        <dbReference type="ARBA" id="ARBA00023268"/>
    </source>
</evidence>